<evidence type="ECO:0000313" key="8">
    <source>
        <dbReference type="EMBL" id="PCK77681.1"/>
    </source>
</evidence>
<evidence type="ECO:0000256" key="3">
    <source>
        <dbReference type="ARBA" id="ARBA00022729"/>
    </source>
</evidence>
<dbReference type="InterPro" id="IPR009939">
    <property type="entry name" value="Chitosanase_fungal"/>
</dbReference>
<proteinExistence type="predicted"/>
<keyword evidence="4" id="KW-0378">Hydrolase</keyword>
<protein>
    <submittedName>
        <fullName evidence="8">Uncharacterized protein</fullName>
    </submittedName>
</protein>
<dbReference type="CDD" id="cd14845">
    <property type="entry name" value="L-Ala-D-Glu_peptidase_like"/>
    <property type="match status" value="1"/>
</dbReference>
<evidence type="ECO:0000256" key="2">
    <source>
        <dbReference type="ARBA" id="ARBA00022525"/>
    </source>
</evidence>
<dbReference type="SUPFAM" id="SSF55166">
    <property type="entry name" value="Hedgehog/DD-peptidase"/>
    <property type="match status" value="1"/>
</dbReference>
<dbReference type="EMBL" id="NXDM01000038">
    <property type="protein sequence ID" value="PCK77681.1"/>
    <property type="molecule type" value="Genomic_DNA"/>
</dbReference>
<accession>A0A2A5KL58</accession>
<reference evidence="8 9" key="1">
    <citation type="submission" date="2017-09" db="EMBL/GenBank/DDBJ databases">
        <title>Comparative genomics of rhizobia isolated from Phaseolus vulgaris in China.</title>
        <authorList>
            <person name="Tong W."/>
        </authorList>
    </citation>
    <scope>NUCLEOTIDE SEQUENCE [LARGE SCALE GENOMIC DNA]</scope>
    <source>
        <strain evidence="8 9">L101</strain>
    </source>
</reference>
<evidence type="ECO:0000313" key="9">
    <source>
        <dbReference type="Proteomes" id="UP000218807"/>
    </source>
</evidence>
<evidence type="ECO:0000256" key="5">
    <source>
        <dbReference type="ARBA" id="ARBA00023277"/>
    </source>
</evidence>
<dbReference type="GO" id="GO:0000272">
    <property type="term" value="P:polysaccharide catabolic process"/>
    <property type="evidence" value="ECO:0007669"/>
    <property type="project" value="UniProtKB-KW"/>
</dbReference>
<evidence type="ECO:0000256" key="4">
    <source>
        <dbReference type="ARBA" id="ARBA00022801"/>
    </source>
</evidence>
<comment type="caution">
    <text evidence="8">The sequence shown here is derived from an EMBL/GenBank/DDBJ whole genome shotgun (WGS) entry which is preliminary data.</text>
</comment>
<dbReference type="InterPro" id="IPR009045">
    <property type="entry name" value="Zn_M74/Hedgehog-like"/>
</dbReference>
<dbReference type="Pfam" id="PF07335">
    <property type="entry name" value="Glyco_hydro_75"/>
    <property type="match status" value="1"/>
</dbReference>
<evidence type="ECO:0000256" key="1">
    <source>
        <dbReference type="ARBA" id="ARBA00004613"/>
    </source>
</evidence>
<dbReference type="Proteomes" id="UP000218807">
    <property type="component" value="Unassembled WGS sequence"/>
</dbReference>
<name>A0A2A5KL58_9HYPH</name>
<dbReference type="RefSeq" id="WP_096764697.1">
    <property type="nucleotide sequence ID" value="NZ_NXDM01000038.1"/>
</dbReference>
<comment type="subcellular location">
    <subcellularLocation>
        <location evidence="1">Secreted</location>
    </subcellularLocation>
</comment>
<sequence>MTVKLSDLTPTFRAKVETLLATCIGKEVRMAPTFTLRTPSEQAVFWRQSRSIVEIKKAIDMLHSEGANYLASVLDGVGAHNGPHVTNALPGNSWHQWGEAVDCMWEVDGKFIDSDTKKIEGVNGYQVYAHAAKAIGLDSGFFWKSFKDSGHVQLRGDANPKSSGYSWRQIDQAMRQRFGSPATSHAQSFSADVAMATSEPIRLAYAAPEGWRVYETTDRSAAVFRSSFAIDADGAPKAYHKDNSKALDYLANAGRPGNWWALEIDGNDEPVVQSSNDPAPGYYVSKTSLENPGFDPTDPRRYIDASTIPYVVLPGSRYQQFTQAANIRLGDLAAAYNIKTGKMSFAIFADTGPRTKLGEGSIALAESLGLHGNPKAGGTDARSIIFAVFPGSGAGRGLSGGEIAGRIQSIFDNWGGLARLKSYQGI</sequence>
<dbReference type="Gene3D" id="3.30.1380.10">
    <property type="match status" value="1"/>
</dbReference>
<keyword evidence="7" id="KW-0624">Polysaccharide degradation</keyword>
<dbReference type="AlphaFoldDB" id="A0A2A5KL58"/>
<evidence type="ECO:0000256" key="7">
    <source>
        <dbReference type="ARBA" id="ARBA00023326"/>
    </source>
</evidence>
<keyword evidence="5" id="KW-0119">Carbohydrate metabolism</keyword>
<keyword evidence="9" id="KW-1185">Reference proteome</keyword>
<gene>
    <name evidence="8" type="ORF">CPT34_28720</name>
</gene>
<keyword evidence="6" id="KW-0326">Glycosidase</keyword>
<organism evidence="8 9">
    <name type="scientific">Rhizobium sophoriradicis</name>
    <dbReference type="NCBI Taxonomy" id="1535245"/>
    <lineage>
        <taxon>Bacteria</taxon>
        <taxon>Pseudomonadati</taxon>
        <taxon>Pseudomonadota</taxon>
        <taxon>Alphaproteobacteria</taxon>
        <taxon>Hyphomicrobiales</taxon>
        <taxon>Rhizobiaceae</taxon>
        <taxon>Rhizobium/Agrobacterium group</taxon>
        <taxon>Rhizobium</taxon>
    </lineage>
</organism>
<evidence type="ECO:0000256" key="6">
    <source>
        <dbReference type="ARBA" id="ARBA00023295"/>
    </source>
</evidence>
<dbReference type="GO" id="GO:0005576">
    <property type="term" value="C:extracellular region"/>
    <property type="evidence" value="ECO:0007669"/>
    <property type="project" value="UniProtKB-SubCell"/>
</dbReference>
<keyword evidence="2" id="KW-0964">Secreted</keyword>
<dbReference type="GO" id="GO:0016977">
    <property type="term" value="F:chitosanase activity"/>
    <property type="evidence" value="ECO:0007669"/>
    <property type="project" value="InterPro"/>
</dbReference>
<keyword evidence="3" id="KW-0732">Signal</keyword>